<dbReference type="FunFam" id="3.40.50.1220:FF:000009">
    <property type="entry name" value="Pyruvate decarboxylase 1"/>
    <property type="match status" value="1"/>
</dbReference>
<dbReference type="Pfam" id="PF02776">
    <property type="entry name" value="TPP_enzyme_N"/>
    <property type="match status" value="1"/>
</dbReference>
<feature type="domain" description="Thiamine pyrophosphate enzyme central" evidence="15">
    <location>
        <begin position="301"/>
        <end position="402"/>
    </location>
</feature>
<evidence type="ECO:0000256" key="13">
    <source>
        <dbReference type="RuleBase" id="RU362132"/>
    </source>
</evidence>
<feature type="domain" description="Thiamine pyrophosphate enzyme N-terminal TPP-binding" evidence="17">
    <location>
        <begin position="99"/>
        <end position="202"/>
    </location>
</feature>
<feature type="binding site" evidence="12">
    <location>
        <position position="566"/>
    </location>
    <ligand>
        <name>Mg(2+)</name>
        <dbReference type="ChEBI" id="CHEBI:18420"/>
    </ligand>
</feature>
<evidence type="ECO:0000256" key="14">
    <source>
        <dbReference type="SAM" id="SignalP"/>
    </source>
</evidence>
<accession>A0AAN9TDI3</accession>
<dbReference type="InterPro" id="IPR011766">
    <property type="entry name" value="TPP_enzyme_TPP-bd"/>
</dbReference>
<feature type="domain" description="Thiamine pyrophosphate enzyme TPP-binding" evidence="16">
    <location>
        <begin position="507"/>
        <end position="631"/>
    </location>
</feature>
<dbReference type="GO" id="GO:0000287">
    <property type="term" value="F:magnesium ion binding"/>
    <property type="evidence" value="ECO:0007669"/>
    <property type="project" value="InterPro"/>
</dbReference>
<dbReference type="InterPro" id="IPR029035">
    <property type="entry name" value="DHS-like_NAD/FAD-binding_dom"/>
</dbReference>
<dbReference type="GO" id="GO:0005829">
    <property type="term" value="C:cytosol"/>
    <property type="evidence" value="ECO:0007669"/>
    <property type="project" value="TreeGrafter"/>
</dbReference>
<dbReference type="Pfam" id="PF00205">
    <property type="entry name" value="TPP_enzyme_M"/>
    <property type="match status" value="1"/>
</dbReference>
<dbReference type="InterPro" id="IPR047213">
    <property type="entry name" value="TPP_PYR_PDC_IPDC-like"/>
</dbReference>
<keyword evidence="8" id="KW-0210">Decarboxylase</keyword>
<keyword evidence="7 12" id="KW-0479">Metal-binding</keyword>
<evidence type="ECO:0000259" key="15">
    <source>
        <dbReference type="Pfam" id="PF00205"/>
    </source>
</evidence>
<organism evidence="18 19">
    <name type="scientific">Psophocarpus tetragonolobus</name>
    <name type="common">Winged bean</name>
    <name type="synonym">Dolichos tetragonolobus</name>
    <dbReference type="NCBI Taxonomy" id="3891"/>
    <lineage>
        <taxon>Eukaryota</taxon>
        <taxon>Viridiplantae</taxon>
        <taxon>Streptophyta</taxon>
        <taxon>Embryophyta</taxon>
        <taxon>Tracheophyta</taxon>
        <taxon>Spermatophyta</taxon>
        <taxon>Magnoliopsida</taxon>
        <taxon>eudicotyledons</taxon>
        <taxon>Gunneridae</taxon>
        <taxon>Pentapetalae</taxon>
        <taxon>rosids</taxon>
        <taxon>fabids</taxon>
        <taxon>Fabales</taxon>
        <taxon>Fabaceae</taxon>
        <taxon>Papilionoideae</taxon>
        <taxon>50 kb inversion clade</taxon>
        <taxon>NPAAA clade</taxon>
        <taxon>indigoferoid/millettioid clade</taxon>
        <taxon>Phaseoleae</taxon>
        <taxon>Psophocarpus</taxon>
    </lineage>
</organism>
<keyword evidence="9 12" id="KW-0460">Magnesium</keyword>
<dbReference type="SUPFAM" id="SSF52467">
    <property type="entry name" value="DHS-like NAD/FAD-binding domain"/>
    <property type="match status" value="1"/>
</dbReference>
<evidence type="ECO:0000256" key="8">
    <source>
        <dbReference type="ARBA" id="ARBA00022793"/>
    </source>
</evidence>
<feature type="binding site" evidence="12">
    <location>
        <position position="537"/>
    </location>
    <ligand>
        <name>Mg(2+)</name>
        <dbReference type="ChEBI" id="CHEBI:18420"/>
    </ligand>
</feature>
<dbReference type="FunFam" id="3.40.50.970:FF:000021">
    <property type="entry name" value="Pyruvate decarboxylase 1"/>
    <property type="match status" value="1"/>
</dbReference>
<protein>
    <recommendedName>
        <fullName evidence="6">pyruvate decarboxylase</fullName>
        <ecNumber evidence="6">4.1.1.1</ecNumber>
    </recommendedName>
</protein>
<evidence type="ECO:0000256" key="12">
    <source>
        <dbReference type="PIRSR" id="PIRSR036565-2"/>
    </source>
</evidence>
<dbReference type="CDD" id="cd02005">
    <property type="entry name" value="TPP_PDC_IPDC"/>
    <property type="match status" value="1"/>
</dbReference>
<evidence type="ECO:0000256" key="11">
    <source>
        <dbReference type="ARBA" id="ARBA00023239"/>
    </source>
</evidence>
<evidence type="ECO:0000256" key="6">
    <source>
        <dbReference type="ARBA" id="ARBA00013202"/>
    </source>
</evidence>
<comment type="similarity">
    <text evidence="4 13">Belongs to the TPP enzyme family.</text>
</comment>
<gene>
    <name evidence="18" type="ORF">VNO78_03584</name>
</gene>
<dbReference type="CDD" id="cd07038">
    <property type="entry name" value="TPP_PYR_PDC_IPDC_like"/>
    <property type="match status" value="1"/>
</dbReference>
<keyword evidence="10 13" id="KW-0786">Thiamine pyrophosphate</keyword>
<comment type="cofactor">
    <cofactor evidence="12">
        <name>Mg(2+)</name>
        <dbReference type="ChEBI" id="CHEBI:18420"/>
    </cofactor>
    <text evidence="12">Binds 1 Mg(2+) per subunit.</text>
</comment>
<sequence>MVSGLLTKWLGVGALTPVYGENIVRKEVPTFKCLHISQKRLVAIKDNGHSIHSYSYHQQKRPPLIPSFIEGNCSMTTSDDTCKFVGFPTKPLLGANGTTLGDHIARRLVEIGINDVFTVPGDFNLSLLDYLVAEPELNLIGCCNELNAGYAADGYARYKGVGACVVTFNVGGLSILNAIAGAYSEDLPVICIVGAPNSNDYGSNRILHHSIGLPDFTQELRCFHPVTCHQAVINNLDDAHEQIDTAIATALRESKPVYISIACNLCGIPHHSFIDQPVPFYFTPKLTNERCLEITVDVTSEFLNKAVKPVMVGGPTLRMAKACDAFMEMVDTSGYPFAMLPSAKGMVAEQHPNFIGTYWGPASTPFCAEIVESADAYLIAGPIFNDVISFGNSLPLKKERSVVVLPNRVMMANGPTFGCVSMKNFFEALTKRLKRNTTAFDNHQRIHIPDGLPLHRNPKNPLRVNVLFKHIQNMLSSDTTVIAETGDTWFTCQKLKLPQGCGYECQMQYASIGWSVGATLGYAQAAPQKRVIACIGDGSFQMAAQEVSTMLRCRQNVIVFLINNGGYTTEVEIHDGPYNVIKNWDYTGLVETIDNGEGKCWTAKVHCEEELKEAIETAMGSKKKSLCFIEVIVHRDDTSKELLQLGCKLADFNGRPPRDH</sequence>
<evidence type="ECO:0000313" key="18">
    <source>
        <dbReference type="EMBL" id="KAK7412136.1"/>
    </source>
</evidence>
<dbReference type="FunFam" id="3.40.50.970:FF:000017">
    <property type="entry name" value="pyruvate decarboxylase 1"/>
    <property type="match status" value="1"/>
</dbReference>
<evidence type="ECO:0000256" key="10">
    <source>
        <dbReference type="ARBA" id="ARBA00023052"/>
    </source>
</evidence>
<dbReference type="InterPro" id="IPR029061">
    <property type="entry name" value="THDP-binding"/>
</dbReference>
<dbReference type="GO" id="GO:0006950">
    <property type="term" value="P:response to stress"/>
    <property type="evidence" value="ECO:0007669"/>
    <property type="project" value="UniProtKB-ARBA"/>
</dbReference>
<dbReference type="Pfam" id="PF02775">
    <property type="entry name" value="TPP_enzyme_C"/>
    <property type="match status" value="1"/>
</dbReference>
<dbReference type="GO" id="GO:0030976">
    <property type="term" value="F:thiamine pyrophosphate binding"/>
    <property type="evidence" value="ECO:0007669"/>
    <property type="project" value="InterPro"/>
</dbReference>
<comment type="cofactor">
    <cofactor evidence="2">
        <name>a metal cation</name>
        <dbReference type="ChEBI" id="CHEBI:25213"/>
    </cofactor>
</comment>
<keyword evidence="19" id="KW-1185">Reference proteome</keyword>
<feature type="chain" id="PRO_5042998192" description="pyruvate decarboxylase" evidence="14">
    <location>
        <begin position="21"/>
        <end position="660"/>
    </location>
</feature>
<name>A0AAN9TDI3_PSOTE</name>
<dbReference type="Gene3D" id="3.40.50.1220">
    <property type="entry name" value="TPP-binding domain"/>
    <property type="match status" value="1"/>
</dbReference>
<reference evidence="18 19" key="1">
    <citation type="submission" date="2024-01" db="EMBL/GenBank/DDBJ databases">
        <title>The genomes of 5 underutilized Papilionoideae crops provide insights into root nodulation and disease resistanc.</title>
        <authorList>
            <person name="Jiang F."/>
        </authorList>
    </citation>
    <scope>NUCLEOTIDE SEQUENCE [LARGE SCALE GENOMIC DNA]</scope>
    <source>
        <strain evidence="18">DUOXIRENSHENG_FW03</strain>
        <tissue evidence="18">Leaves</tissue>
    </source>
</reference>
<feature type="signal peptide" evidence="14">
    <location>
        <begin position="1"/>
        <end position="20"/>
    </location>
</feature>
<evidence type="ECO:0000256" key="1">
    <source>
        <dbReference type="ARBA" id="ARBA00001041"/>
    </source>
</evidence>
<dbReference type="InterPro" id="IPR047214">
    <property type="entry name" value="TPP_PDC_IPDC"/>
</dbReference>
<evidence type="ECO:0000256" key="4">
    <source>
        <dbReference type="ARBA" id="ARBA00007812"/>
    </source>
</evidence>
<evidence type="ECO:0000259" key="17">
    <source>
        <dbReference type="Pfam" id="PF02776"/>
    </source>
</evidence>
<comment type="subunit">
    <text evidence="5">Homotetramer.</text>
</comment>
<dbReference type="InterPro" id="IPR012000">
    <property type="entry name" value="Thiamin_PyroP_enz_cen_dom"/>
</dbReference>
<evidence type="ECO:0000259" key="16">
    <source>
        <dbReference type="Pfam" id="PF02775"/>
    </source>
</evidence>
<comment type="cofactor">
    <cofactor evidence="3">
        <name>thiamine diphosphate</name>
        <dbReference type="ChEBI" id="CHEBI:58937"/>
    </cofactor>
</comment>
<evidence type="ECO:0000313" key="19">
    <source>
        <dbReference type="Proteomes" id="UP001386955"/>
    </source>
</evidence>
<keyword evidence="11" id="KW-0456">Lyase</keyword>
<comment type="catalytic activity">
    <reaction evidence="1">
        <text>a 2-oxocarboxylate + H(+) = an aldehyde + CO2</text>
        <dbReference type="Rhea" id="RHEA:11628"/>
        <dbReference type="ChEBI" id="CHEBI:15378"/>
        <dbReference type="ChEBI" id="CHEBI:16526"/>
        <dbReference type="ChEBI" id="CHEBI:17478"/>
        <dbReference type="ChEBI" id="CHEBI:35179"/>
        <dbReference type="EC" id="4.1.1.1"/>
    </reaction>
</comment>
<dbReference type="InterPro" id="IPR012001">
    <property type="entry name" value="Thiamin_PyroP_enz_TPP-bd_dom"/>
</dbReference>
<keyword evidence="14" id="KW-0732">Signal</keyword>
<feature type="binding site" evidence="12">
    <location>
        <position position="564"/>
    </location>
    <ligand>
        <name>Mg(2+)</name>
        <dbReference type="ChEBI" id="CHEBI:18420"/>
    </ligand>
</feature>
<dbReference type="GO" id="GO:0004737">
    <property type="term" value="F:pyruvate decarboxylase activity"/>
    <property type="evidence" value="ECO:0007669"/>
    <property type="project" value="UniProtKB-EC"/>
</dbReference>
<comment type="caution">
    <text evidence="18">The sequence shown here is derived from an EMBL/GenBank/DDBJ whole genome shotgun (WGS) entry which is preliminary data.</text>
</comment>
<evidence type="ECO:0000256" key="9">
    <source>
        <dbReference type="ARBA" id="ARBA00022842"/>
    </source>
</evidence>
<dbReference type="AlphaFoldDB" id="A0AAN9TDI3"/>
<dbReference type="Gene3D" id="3.40.50.970">
    <property type="match status" value="2"/>
</dbReference>
<evidence type="ECO:0000256" key="7">
    <source>
        <dbReference type="ARBA" id="ARBA00022723"/>
    </source>
</evidence>
<dbReference type="InterPro" id="IPR012110">
    <property type="entry name" value="PDC/IPDC-like"/>
</dbReference>
<evidence type="ECO:0000256" key="3">
    <source>
        <dbReference type="ARBA" id="ARBA00001964"/>
    </source>
</evidence>
<dbReference type="PANTHER" id="PTHR43452">
    <property type="entry name" value="PYRUVATE DECARBOXYLASE"/>
    <property type="match status" value="1"/>
</dbReference>
<dbReference type="PIRSF" id="PIRSF036565">
    <property type="entry name" value="Pyruvt_ip_decrb"/>
    <property type="match status" value="1"/>
</dbReference>
<dbReference type="SUPFAM" id="SSF52518">
    <property type="entry name" value="Thiamin diphosphate-binding fold (THDP-binding)"/>
    <property type="match status" value="2"/>
</dbReference>
<dbReference type="GO" id="GO:0000949">
    <property type="term" value="P:aromatic amino acid family catabolic process to alcohol via Ehrlich pathway"/>
    <property type="evidence" value="ECO:0007669"/>
    <property type="project" value="TreeGrafter"/>
</dbReference>
<dbReference type="Proteomes" id="UP001386955">
    <property type="component" value="Unassembled WGS sequence"/>
</dbReference>
<proteinExistence type="inferred from homology"/>
<dbReference type="EMBL" id="JAYMYS010000001">
    <property type="protein sequence ID" value="KAK7412136.1"/>
    <property type="molecule type" value="Genomic_DNA"/>
</dbReference>
<evidence type="ECO:0000256" key="2">
    <source>
        <dbReference type="ARBA" id="ARBA00001920"/>
    </source>
</evidence>
<evidence type="ECO:0000256" key="5">
    <source>
        <dbReference type="ARBA" id="ARBA00011881"/>
    </source>
</evidence>
<dbReference type="PANTHER" id="PTHR43452:SF33">
    <property type="entry name" value="PYRUVATE DECARBOXYLASE"/>
    <property type="match status" value="1"/>
</dbReference>
<dbReference type="EC" id="4.1.1.1" evidence="6"/>
<dbReference type="GO" id="GO:0036293">
    <property type="term" value="P:response to decreased oxygen levels"/>
    <property type="evidence" value="ECO:0007669"/>
    <property type="project" value="UniProtKB-ARBA"/>
</dbReference>